<evidence type="ECO:0000256" key="1">
    <source>
        <dbReference type="SAM" id="MobiDB-lite"/>
    </source>
</evidence>
<dbReference type="PANTHER" id="PTHR13639:SF2">
    <property type="entry name" value="CYTOCHROME C OXIDASE ASSEMBLY FACTOR 4 HOMOLOG, MITOCHONDRIAL"/>
    <property type="match status" value="1"/>
</dbReference>
<dbReference type="Proteomes" id="UP001206595">
    <property type="component" value="Unassembled WGS sequence"/>
</dbReference>
<feature type="region of interest" description="Disordered" evidence="1">
    <location>
        <begin position="61"/>
        <end position="80"/>
    </location>
</feature>
<dbReference type="RefSeq" id="XP_051440743.1">
    <property type="nucleotide sequence ID" value="XM_051584340.1"/>
</dbReference>
<dbReference type="EMBL" id="MU620971">
    <property type="protein sequence ID" value="KAI8575739.1"/>
    <property type="molecule type" value="Genomic_DNA"/>
</dbReference>
<evidence type="ECO:0000313" key="3">
    <source>
        <dbReference type="Proteomes" id="UP001206595"/>
    </source>
</evidence>
<dbReference type="GeneID" id="75909690"/>
<organism evidence="2 3">
    <name type="scientific">Umbelopsis ramanniana AG</name>
    <dbReference type="NCBI Taxonomy" id="1314678"/>
    <lineage>
        <taxon>Eukaryota</taxon>
        <taxon>Fungi</taxon>
        <taxon>Fungi incertae sedis</taxon>
        <taxon>Mucoromycota</taxon>
        <taxon>Mucoromycotina</taxon>
        <taxon>Umbelopsidomycetes</taxon>
        <taxon>Umbelopsidales</taxon>
        <taxon>Umbelopsidaceae</taxon>
        <taxon>Umbelopsis</taxon>
    </lineage>
</organism>
<dbReference type="GO" id="GO:0005758">
    <property type="term" value="C:mitochondrial intermembrane space"/>
    <property type="evidence" value="ECO:0007669"/>
    <property type="project" value="InterPro"/>
</dbReference>
<dbReference type="GO" id="GO:0033617">
    <property type="term" value="P:mitochondrial respiratory chain complex IV assembly"/>
    <property type="evidence" value="ECO:0007669"/>
    <property type="project" value="InterPro"/>
</dbReference>
<dbReference type="AlphaFoldDB" id="A0AAD5E2T7"/>
<evidence type="ECO:0000313" key="2">
    <source>
        <dbReference type="EMBL" id="KAI8575739.1"/>
    </source>
</evidence>
<proteinExistence type="predicted"/>
<sequence length="80" mass="9253">MTEKSTANPDISDQEEDAYDARIQKTGCQEENDNLLICYADKRDWRLCNAEMQAFRNCYQKNKQNAGSQDLEDSERAKKA</sequence>
<gene>
    <name evidence="2" type="ORF">K450DRAFT_180381</name>
</gene>
<reference evidence="2" key="2">
    <citation type="journal article" date="2022" name="Proc. Natl. Acad. Sci. U.S.A.">
        <title>Diploid-dominant life cycles characterize the early evolution of Fungi.</title>
        <authorList>
            <person name="Amses K.R."/>
            <person name="Simmons D.R."/>
            <person name="Longcore J.E."/>
            <person name="Mondo S.J."/>
            <person name="Seto K."/>
            <person name="Jeronimo G.H."/>
            <person name="Bonds A.E."/>
            <person name="Quandt C.A."/>
            <person name="Davis W.J."/>
            <person name="Chang Y."/>
            <person name="Federici B.A."/>
            <person name="Kuo A."/>
            <person name="LaButti K."/>
            <person name="Pangilinan J."/>
            <person name="Andreopoulos W."/>
            <person name="Tritt A."/>
            <person name="Riley R."/>
            <person name="Hundley H."/>
            <person name="Johnson J."/>
            <person name="Lipzen A."/>
            <person name="Barry K."/>
            <person name="Lang B.F."/>
            <person name="Cuomo C.A."/>
            <person name="Buchler N.E."/>
            <person name="Grigoriev I.V."/>
            <person name="Spatafora J.W."/>
            <person name="Stajich J.E."/>
            <person name="James T.Y."/>
        </authorList>
    </citation>
    <scope>NUCLEOTIDE SEQUENCE</scope>
    <source>
        <strain evidence="2">AG</strain>
    </source>
</reference>
<accession>A0AAD5E2T7</accession>
<keyword evidence="3" id="KW-1185">Reference proteome</keyword>
<reference evidence="2" key="1">
    <citation type="submission" date="2021-06" db="EMBL/GenBank/DDBJ databases">
        <authorList>
            <consortium name="DOE Joint Genome Institute"/>
            <person name="Mondo S.J."/>
            <person name="Amses K.R."/>
            <person name="Simmons D.R."/>
            <person name="Longcore J.E."/>
            <person name="Seto K."/>
            <person name="Alves G.H."/>
            <person name="Bonds A.E."/>
            <person name="Quandt C.A."/>
            <person name="Davis W.J."/>
            <person name="Chang Y."/>
            <person name="Letcher P.M."/>
            <person name="Powell M.J."/>
            <person name="Kuo A."/>
            <person name="Labutti K."/>
            <person name="Pangilinan J."/>
            <person name="Andreopoulos W."/>
            <person name="Tritt A."/>
            <person name="Riley R."/>
            <person name="Hundley H."/>
            <person name="Johnson J."/>
            <person name="Lipzen A."/>
            <person name="Barry K."/>
            <person name="Berbee M.L."/>
            <person name="Buchler N.E."/>
            <person name="Grigoriev I.V."/>
            <person name="Spatafora J.W."/>
            <person name="Stajich J.E."/>
            <person name="James T.Y."/>
        </authorList>
    </citation>
    <scope>NUCLEOTIDE SEQUENCE</scope>
    <source>
        <strain evidence="2">AG</strain>
    </source>
</reference>
<comment type="caution">
    <text evidence="2">The sequence shown here is derived from an EMBL/GenBank/DDBJ whole genome shotgun (WGS) entry which is preliminary data.</text>
</comment>
<dbReference type="InterPro" id="IPR039870">
    <property type="entry name" value="Coa4-like"/>
</dbReference>
<dbReference type="PANTHER" id="PTHR13639">
    <property type="entry name" value="CYTOCHROME C OXIDASE ASSEMBLY FACTOR 4 HOMOLOG, MITOCHONDRIAL"/>
    <property type="match status" value="1"/>
</dbReference>
<protein>
    <recommendedName>
        <fullName evidence="4">CHCH domain-containing protein</fullName>
    </recommendedName>
</protein>
<name>A0AAD5E2T7_UMBRA</name>
<evidence type="ECO:0008006" key="4">
    <source>
        <dbReference type="Google" id="ProtNLM"/>
    </source>
</evidence>